<sequence length="94" mass="10461">MQIDVDMLGFAAASCTTCSFIPQVWLVWRERAAAGISTGMYSIFSFGVFLWLCYGVAITAWPIIIANTITLLLALSVLGMKWHFERLAPEDRSV</sequence>
<evidence type="ECO:0000256" key="5">
    <source>
        <dbReference type="SAM" id="Phobius"/>
    </source>
</evidence>
<evidence type="ECO:0000313" key="6">
    <source>
        <dbReference type="EMBL" id="MBA5636677.1"/>
    </source>
</evidence>
<evidence type="ECO:0000256" key="2">
    <source>
        <dbReference type="ARBA" id="ARBA00022692"/>
    </source>
</evidence>
<keyword evidence="7" id="KW-1185">Reference proteome</keyword>
<protein>
    <submittedName>
        <fullName evidence="6">SemiSWEET transporter</fullName>
    </submittedName>
</protein>
<organism evidence="6 7">
    <name type="scientific">Rugamonas brunnea</name>
    <dbReference type="NCBI Taxonomy" id="2758569"/>
    <lineage>
        <taxon>Bacteria</taxon>
        <taxon>Pseudomonadati</taxon>
        <taxon>Pseudomonadota</taxon>
        <taxon>Betaproteobacteria</taxon>
        <taxon>Burkholderiales</taxon>
        <taxon>Oxalobacteraceae</taxon>
        <taxon>Telluria group</taxon>
        <taxon>Rugamonas</taxon>
    </lineage>
</organism>
<name>A0A7W2EQC2_9BURK</name>
<evidence type="ECO:0000256" key="3">
    <source>
        <dbReference type="ARBA" id="ARBA00022989"/>
    </source>
</evidence>
<keyword evidence="4 5" id="KW-0472">Membrane</keyword>
<dbReference type="Gene3D" id="1.20.1280.290">
    <property type="match status" value="1"/>
</dbReference>
<dbReference type="RefSeq" id="WP_182160812.1">
    <property type="nucleotide sequence ID" value="NZ_JACEZT010000003.1"/>
</dbReference>
<evidence type="ECO:0000256" key="4">
    <source>
        <dbReference type="ARBA" id="ARBA00023136"/>
    </source>
</evidence>
<dbReference type="Proteomes" id="UP000534388">
    <property type="component" value="Unassembled WGS sequence"/>
</dbReference>
<gene>
    <name evidence="6" type="ORF">H3H37_06370</name>
</gene>
<evidence type="ECO:0000313" key="7">
    <source>
        <dbReference type="Proteomes" id="UP000534388"/>
    </source>
</evidence>
<feature type="transmembrane region" description="Helical" evidence="5">
    <location>
        <begin position="7"/>
        <end position="28"/>
    </location>
</feature>
<dbReference type="GO" id="GO:0051119">
    <property type="term" value="F:sugar transmembrane transporter activity"/>
    <property type="evidence" value="ECO:0007669"/>
    <property type="project" value="InterPro"/>
</dbReference>
<reference evidence="6 7" key="1">
    <citation type="submission" date="2020-07" db="EMBL/GenBank/DDBJ databases">
        <title>Novel species isolated from subtropical streams in China.</title>
        <authorList>
            <person name="Lu H."/>
        </authorList>
    </citation>
    <scope>NUCLEOTIDE SEQUENCE [LARGE SCALE GENOMIC DNA]</scope>
    <source>
        <strain evidence="6 7">LX20W</strain>
    </source>
</reference>
<dbReference type="AlphaFoldDB" id="A0A7W2EQC2"/>
<dbReference type="GO" id="GO:0016020">
    <property type="term" value="C:membrane"/>
    <property type="evidence" value="ECO:0007669"/>
    <property type="project" value="UniProtKB-SubCell"/>
</dbReference>
<comment type="caution">
    <text evidence="6">The sequence shown here is derived from an EMBL/GenBank/DDBJ whole genome shotgun (WGS) entry which is preliminary data.</text>
</comment>
<keyword evidence="2 5" id="KW-0812">Transmembrane</keyword>
<dbReference type="NCBIfam" id="NF037968">
    <property type="entry name" value="SemiSWEET_2"/>
    <property type="match status" value="1"/>
</dbReference>
<accession>A0A7W2EQC2</accession>
<proteinExistence type="predicted"/>
<dbReference type="EMBL" id="JACEZT010000003">
    <property type="protein sequence ID" value="MBA5636677.1"/>
    <property type="molecule type" value="Genomic_DNA"/>
</dbReference>
<feature type="transmembrane region" description="Helical" evidence="5">
    <location>
        <begin position="48"/>
        <end position="78"/>
    </location>
</feature>
<evidence type="ECO:0000256" key="1">
    <source>
        <dbReference type="ARBA" id="ARBA00004141"/>
    </source>
</evidence>
<comment type="subcellular location">
    <subcellularLocation>
        <location evidence="1">Membrane</location>
        <topology evidence="1">Multi-pass membrane protein</topology>
    </subcellularLocation>
</comment>
<dbReference type="Pfam" id="PF04193">
    <property type="entry name" value="PQ-loop"/>
    <property type="match status" value="1"/>
</dbReference>
<dbReference type="InterPro" id="IPR006603">
    <property type="entry name" value="PQ-loop_rpt"/>
</dbReference>
<dbReference type="InterPro" id="IPR047662">
    <property type="entry name" value="SemiSWEET"/>
</dbReference>
<keyword evidence="3 5" id="KW-1133">Transmembrane helix</keyword>